<keyword evidence="4" id="KW-0560">Oxidoreductase</keyword>
<keyword evidence="8" id="KW-0223">Dioxygenase</keyword>
<dbReference type="Proteomes" id="UP000319255">
    <property type="component" value="Unassembled WGS sequence"/>
</dbReference>
<evidence type="ECO:0000256" key="4">
    <source>
        <dbReference type="ARBA" id="ARBA00023002"/>
    </source>
</evidence>
<dbReference type="CDD" id="cd03469">
    <property type="entry name" value="Rieske_RO_Alpha_N"/>
    <property type="match status" value="1"/>
</dbReference>
<dbReference type="EMBL" id="VFRP01000006">
    <property type="protein sequence ID" value="TPE51762.1"/>
    <property type="molecule type" value="Genomic_DNA"/>
</dbReference>
<dbReference type="RefSeq" id="WP_140453735.1">
    <property type="nucleotide sequence ID" value="NZ_VFRP01000006.1"/>
</dbReference>
<dbReference type="PANTHER" id="PTHR43756">
    <property type="entry name" value="CHOLINE MONOOXYGENASE, CHLOROPLASTIC"/>
    <property type="match status" value="1"/>
</dbReference>
<dbReference type="InterPro" id="IPR036922">
    <property type="entry name" value="Rieske_2Fe-2S_sf"/>
</dbReference>
<sequence>MTQDFDAPSLLAEREPNHSLPRPFYTDPRMFELDLERIFYRDWLFAVPACEIPKAGNYITYKVGLYSVIIVRGTDGVIRAFHNSCRHRGSTLCRNQKGSAPKIVCPYHQWTYDLDGRLLWAREMDADFDPSKHGLNPVHCRELNGLVYICVADEAPSFEEFAAQVARYLAPHDLTNSKVAFESTIIENGNWKLVWENNRECYHCAGNHPSLCRTFPEDPKLFGTGKEHSPVLDAHIARCEEAGAPSKFLLGENGRWRFVRMPLLGSSESYTMDGKVAVTKPNSSIPFRDAGALLLYNYPSTWNHFLSDHAILFRVTPISATETEVCTKWLVHKDAREGVDYDLKRLTEVWVTTNDEDRVVVENNQQGILSPGYRPGPYSSAQEGGVIQFVEWYAARLGRTFADPAALAAE</sequence>
<dbReference type="AlphaFoldDB" id="A0A501WSE1"/>
<dbReference type="GO" id="GO:0005506">
    <property type="term" value="F:iron ion binding"/>
    <property type="evidence" value="ECO:0007669"/>
    <property type="project" value="InterPro"/>
</dbReference>
<protein>
    <submittedName>
        <fullName evidence="8">Aromatic ring-hydroxylating dioxygenase subunit alpha</fullName>
    </submittedName>
</protein>
<evidence type="ECO:0000256" key="3">
    <source>
        <dbReference type="ARBA" id="ARBA00022723"/>
    </source>
</evidence>
<keyword evidence="5" id="KW-0408">Iron</keyword>
<dbReference type="Gene3D" id="2.102.10.10">
    <property type="entry name" value="Rieske [2Fe-2S] iron-sulphur domain"/>
    <property type="match status" value="1"/>
</dbReference>
<organism evidence="8 9">
    <name type="scientific">Amaricoccus solimangrovi</name>
    <dbReference type="NCBI Taxonomy" id="2589815"/>
    <lineage>
        <taxon>Bacteria</taxon>
        <taxon>Pseudomonadati</taxon>
        <taxon>Pseudomonadota</taxon>
        <taxon>Alphaproteobacteria</taxon>
        <taxon>Rhodobacterales</taxon>
        <taxon>Paracoccaceae</taxon>
        <taxon>Amaricoccus</taxon>
    </lineage>
</organism>
<reference evidence="8 9" key="1">
    <citation type="submission" date="2019-06" db="EMBL/GenBank/DDBJ databases">
        <title>A novel bacterium of genus Amaricoccus, isolated from marine sediment.</title>
        <authorList>
            <person name="Huang H."/>
            <person name="Mo K."/>
            <person name="Hu Y."/>
        </authorList>
    </citation>
    <scope>NUCLEOTIDE SEQUENCE [LARGE SCALE GENOMIC DNA]</scope>
    <source>
        <strain evidence="8 9">HB172011</strain>
    </source>
</reference>
<dbReference type="InterPro" id="IPR001663">
    <property type="entry name" value="Rng_hydr_dOase-A"/>
</dbReference>
<keyword evidence="3" id="KW-0479">Metal-binding</keyword>
<evidence type="ECO:0000256" key="2">
    <source>
        <dbReference type="ARBA" id="ARBA00022714"/>
    </source>
</evidence>
<dbReference type="GO" id="GO:0051537">
    <property type="term" value="F:2 iron, 2 sulfur cluster binding"/>
    <property type="evidence" value="ECO:0007669"/>
    <property type="project" value="UniProtKB-KW"/>
</dbReference>
<dbReference type="OrthoDB" id="7456916at2"/>
<feature type="domain" description="Rieske" evidence="7">
    <location>
        <begin position="44"/>
        <end position="149"/>
    </location>
</feature>
<evidence type="ECO:0000256" key="1">
    <source>
        <dbReference type="ARBA" id="ARBA00001962"/>
    </source>
</evidence>
<dbReference type="PRINTS" id="PR00090">
    <property type="entry name" value="RNGDIOXGNASE"/>
</dbReference>
<dbReference type="CDD" id="cd08884">
    <property type="entry name" value="RHO_alpha_C_GbcA-like"/>
    <property type="match status" value="1"/>
</dbReference>
<dbReference type="PROSITE" id="PS51296">
    <property type="entry name" value="RIESKE"/>
    <property type="match status" value="1"/>
</dbReference>
<dbReference type="Pfam" id="PF00848">
    <property type="entry name" value="Ring_hydroxyl_A"/>
    <property type="match status" value="1"/>
</dbReference>
<dbReference type="Pfam" id="PF00355">
    <property type="entry name" value="Rieske"/>
    <property type="match status" value="1"/>
</dbReference>
<accession>A0A501WSE1</accession>
<name>A0A501WSE1_9RHOB</name>
<proteinExistence type="predicted"/>
<dbReference type="InterPro" id="IPR015879">
    <property type="entry name" value="Ring_hydroxy_dOase_asu_C_dom"/>
</dbReference>
<dbReference type="GO" id="GO:0051213">
    <property type="term" value="F:dioxygenase activity"/>
    <property type="evidence" value="ECO:0007669"/>
    <property type="project" value="UniProtKB-KW"/>
</dbReference>
<keyword evidence="2" id="KW-0001">2Fe-2S</keyword>
<evidence type="ECO:0000313" key="9">
    <source>
        <dbReference type="Proteomes" id="UP000319255"/>
    </source>
</evidence>
<comment type="caution">
    <text evidence="8">The sequence shown here is derived from an EMBL/GenBank/DDBJ whole genome shotgun (WGS) entry which is preliminary data.</text>
</comment>
<dbReference type="SUPFAM" id="SSF55961">
    <property type="entry name" value="Bet v1-like"/>
    <property type="match status" value="1"/>
</dbReference>
<keyword evidence="6" id="KW-0411">Iron-sulfur</keyword>
<dbReference type="InterPro" id="IPR017941">
    <property type="entry name" value="Rieske_2Fe-2S"/>
</dbReference>
<gene>
    <name evidence="8" type="ORF">FJM51_08710</name>
</gene>
<dbReference type="Gene3D" id="3.90.380.10">
    <property type="entry name" value="Naphthalene 1,2-dioxygenase Alpha Subunit, Chain A, domain 1"/>
    <property type="match status" value="1"/>
</dbReference>
<keyword evidence="9" id="KW-1185">Reference proteome</keyword>
<dbReference type="SUPFAM" id="SSF50022">
    <property type="entry name" value="ISP domain"/>
    <property type="match status" value="1"/>
</dbReference>
<evidence type="ECO:0000313" key="8">
    <source>
        <dbReference type="EMBL" id="TPE51762.1"/>
    </source>
</evidence>
<dbReference type="PANTHER" id="PTHR43756:SF5">
    <property type="entry name" value="CHOLINE MONOOXYGENASE, CHLOROPLASTIC"/>
    <property type="match status" value="1"/>
</dbReference>
<evidence type="ECO:0000256" key="6">
    <source>
        <dbReference type="ARBA" id="ARBA00023014"/>
    </source>
</evidence>
<evidence type="ECO:0000259" key="7">
    <source>
        <dbReference type="PROSITE" id="PS51296"/>
    </source>
</evidence>
<evidence type="ECO:0000256" key="5">
    <source>
        <dbReference type="ARBA" id="ARBA00023004"/>
    </source>
</evidence>
<comment type="cofactor">
    <cofactor evidence="1">
        <name>Fe cation</name>
        <dbReference type="ChEBI" id="CHEBI:24875"/>
    </cofactor>
</comment>